<sequence length="786" mass="86298">MARSSTLLLHDLILHSQSLSQTKQAHAQSLFLNLLHHDQPTILSSLILSYSTFNSPSSSLLLFHSHSPSPSQPPTNAFLHNSLLRALSKSKLHSRSLSIYNSMLRLSVPPDHRTFPFALTACSADPALLSLKGLELHASLLKLGFASDVFVSNTLLSFYASIADLPSVRKVFDEMPHRDIVSWNSAISASSLNARSSDSLRWFAGLLGSGFAPNSVSLVSVLPSVAIVRDARFGEGVHGYAVKSGLGSHVSVGNALVDMYGKCGDWGASVRMFREMPERNDVSWNSVIGGLVHAGCSADAVRVFRDMMDGGVKPNSVTVSSLLPALVELGCFELGREVHGCCVRTGMDSDVFVANSLLDMYAKSGCLKKASSVFYGMERRNEVSWNAMIANFTQNGAEFEAVRLFIDMQAGGERPNAVTFTNVLPACARMGSLEKGKEMHAMSIRDGSYLDLFVSNALIDMYAKCGRLKFARSVFEVSERDQVSYNTLIVGYSQSAQCAEALVLFTEMEPAGLERDVVSFMGVLSACSNLSALKQGKEIHCLSVRKLFNAHLFVANALLDLYTKCGRIDLARKIFDRIPNRDVASWNSMILGYGMQGELEAALNLFDTMEDDGVRCDHVSYIAILSICSHGGLVERGRSYFEKMLAQNIRPTQMHYANMVDLLGRAGLLKEAADFIKEMPFEADSNVWGALLGACRVHGNVELGRWAAEHLFELKPGHCGYYSLLSNMYAEAGRWEEANEIRELMKSRRVRKNPGCSWVHNGNGMHAFIVGERIEAIEPELSYAES</sequence>
<dbReference type="InterPro" id="IPR002885">
    <property type="entry name" value="PPR_rpt"/>
</dbReference>
<dbReference type="FunFam" id="1.25.40.10:FF:000280">
    <property type="entry name" value="Pentatricopeptide repeat-containing protein"/>
    <property type="match status" value="1"/>
</dbReference>
<dbReference type="AlphaFoldDB" id="A0AAX6HYB9"/>
<dbReference type="Proteomes" id="UP001140949">
    <property type="component" value="Unassembled WGS sequence"/>
</dbReference>
<dbReference type="Gene3D" id="1.25.40.10">
    <property type="entry name" value="Tetratricopeptide repeat domain"/>
    <property type="match status" value="6"/>
</dbReference>
<dbReference type="InterPro" id="IPR046848">
    <property type="entry name" value="E_motif"/>
</dbReference>
<dbReference type="InterPro" id="IPR046960">
    <property type="entry name" value="PPR_At4g14850-like_plant"/>
</dbReference>
<dbReference type="GO" id="GO:0003723">
    <property type="term" value="F:RNA binding"/>
    <property type="evidence" value="ECO:0007669"/>
    <property type="project" value="InterPro"/>
</dbReference>
<feature type="repeat" description="PPR" evidence="2">
    <location>
        <begin position="617"/>
        <end position="651"/>
    </location>
</feature>
<dbReference type="Pfam" id="PF13041">
    <property type="entry name" value="PPR_2"/>
    <property type="match status" value="4"/>
</dbReference>
<feature type="repeat" description="PPR" evidence="2">
    <location>
        <begin position="381"/>
        <end position="415"/>
    </location>
</feature>
<dbReference type="Pfam" id="PF01535">
    <property type="entry name" value="PPR"/>
    <property type="match status" value="3"/>
</dbReference>
<proteinExistence type="predicted"/>
<accession>A0AAX6HYB9</accession>
<keyword evidence="4" id="KW-1185">Reference proteome</keyword>
<dbReference type="FunFam" id="1.25.40.10:FF:000144">
    <property type="entry name" value="Pentatricopeptide repeat-containing protein, mitochondrial"/>
    <property type="match status" value="1"/>
</dbReference>
<keyword evidence="1" id="KW-0677">Repeat</keyword>
<evidence type="ECO:0000313" key="3">
    <source>
        <dbReference type="EMBL" id="KAJ6845798.1"/>
    </source>
</evidence>
<dbReference type="SUPFAM" id="SSF48452">
    <property type="entry name" value="TPR-like"/>
    <property type="match status" value="1"/>
</dbReference>
<dbReference type="GO" id="GO:0009451">
    <property type="term" value="P:RNA modification"/>
    <property type="evidence" value="ECO:0007669"/>
    <property type="project" value="InterPro"/>
</dbReference>
<dbReference type="Pfam" id="PF20431">
    <property type="entry name" value="E_motif"/>
    <property type="match status" value="1"/>
</dbReference>
<dbReference type="FunFam" id="1.25.40.10:FF:000518">
    <property type="entry name" value="Pentatricopeptide repeat-containing protein"/>
    <property type="match status" value="1"/>
</dbReference>
<dbReference type="InterPro" id="IPR011990">
    <property type="entry name" value="TPR-like_helical_dom_sf"/>
</dbReference>
<feature type="repeat" description="PPR" evidence="2">
    <location>
        <begin position="350"/>
        <end position="380"/>
    </location>
</feature>
<comment type="caution">
    <text evidence="3">The sequence shown here is derived from an EMBL/GenBank/DDBJ whole genome shotgun (WGS) entry which is preliminary data.</text>
</comment>
<reference evidence="3" key="2">
    <citation type="submission" date="2023-04" db="EMBL/GenBank/DDBJ databases">
        <authorList>
            <person name="Bruccoleri R.E."/>
            <person name="Oakeley E.J."/>
            <person name="Faust A.-M."/>
            <person name="Dessus-Babus S."/>
            <person name="Altorfer M."/>
            <person name="Burckhardt D."/>
            <person name="Oertli M."/>
            <person name="Naumann U."/>
            <person name="Petersen F."/>
            <person name="Wong J."/>
        </authorList>
    </citation>
    <scope>NUCLEOTIDE SEQUENCE</scope>
    <source>
        <strain evidence="3">GSM-AAB239-AS_SAM_17_03QT</strain>
        <tissue evidence="3">Leaf</tissue>
    </source>
</reference>
<dbReference type="PANTHER" id="PTHR47926:SF427">
    <property type="entry name" value="TETRATRICOPEPTIDE-LIKE HELICAL DOMAIN SUPERFAMILY"/>
    <property type="match status" value="1"/>
</dbReference>
<dbReference type="NCBIfam" id="TIGR00756">
    <property type="entry name" value="PPR"/>
    <property type="match status" value="5"/>
</dbReference>
<organism evidence="3 4">
    <name type="scientific">Iris pallida</name>
    <name type="common">Sweet iris</name>
    <dbReference type="NCBI Taxonomy" id="29817"/>
    <lineage>
        <taxon>Eukaryota</taxon>
        <taxon>Viridiplantae</taxon>
        <taxon>Streptophyta</taxon>
        <taxon>Embryophyta</taxon>
        <taxon>Tracheophyta</taxon>
        <taxon>Spermatophyta</taxon>
        <taxon>Magnoliopsida</taxon>
        <taxon>Liliopsida</taxon>
        <taxon>Asparagales</taxon>
        <taxon>Iridaceae</taxon>
        <taxon>Iridoideae</taxon>
        <taxon>Irideae</taxon>
        <taxon>Iris</taxon>
    </lineage>
</organism>
<dbReference type="PANTHER" id="PTHR47926">
    <property type="entry name" value="PENTATRICOPEPTIDE REPEAT-CONTAINING PROTEIN"/>
    <property type="match status" value="1"/>
</dbReference>
<feature type="repeat" description="PPR" evidence="2">
    <location>
        <begin position="481"/>
        <end position="515"/>
    </location>
</feature>
<evidence type="ECO:0000256" key="1">
    <source>
        <dbReference type="ARBA" id="ARBA00022737"/>
    </source>
</evidence>
<dbReference type="EMBL" id="JANAVB010005797">
    <property type="protein sequence ID" value="KAJ6845798.1"/>
    <property type="molecule type" value="Genomic_DNA"/>
</dbReference>
<feature type="repeat" description="PPR" evidence="2">
    <location>
        <begin position="76"/>
        <end position="110"/>
    </location>
</feature>
<dbReference type="FunFam" id="1.25.40.10:FF:000344">
    <property type="entry name" value="Pentatricopeptide repeat-containing protein"/>
    <property type="match status" value="1"/>
</dbReference>
<dbReference type="PROSITE" id="PS51375">
    <property type="entry name" value="PPR"/>
    <property type="match status" value="7"/>
</dbReference>
<name>A0AAX6HYB9_IRIPA</name>
<dbReference type="FunFam" id="1.25.40.10:FF:001226">
    <property type="entry name" value="Pentatricopeptide repeat-containing protein At3g03580"/>
    <property type="match status" value="1"/>
</dbReference>
<gene>
    <name evidence="3" type="ORF">M6B38_285715</name>
</gene>
<reference evidence="3" key="1">
    <citation type="journal article" date="2023" name="GigaByte">
        <title>Genome assembly of the bearded iris, Iris pallida Lam.</title>
        <authorList>
            <person name="Bruccoleri R.E."/>
            <person name="Oakeley E.J."/>
            <person name="Faust A.M.E."/>
            <person name="Altorfer M."/>
            <person name="Dessus-Babus S."/>
            <person name="Burckhardt D."/>
            <person name="Oertli M."/>
            <person name="Naumann U."/>
            <person name="Petersen F."/>
            <person name="Wong J."/>
        </authorList>
    </citation>
    <scope>NUCLEOTIDE SEQUENCE</scope>
    <source>
        <strain evidence="3">GSM-AAB239-AS_SAM_17_03QT</strain>
    </source>
</reference>
<evidence type="ECO:0000256" key="2">
    <source>
        <dbReference type="PROSITE-ProRule" id="PRU00708"/>
    </source>
</evidence>
<dbReference type="FunFam" id="1.25.40.10:FF:000073">
    <property type="entry name" value="Pentatricopeptide repeat-containing protein chloroplastic"/>
    <property type="match status" value="1"/>
</dbReference>
<protein>
    <submittedName>
        <fullName evidence="3">Pentatricopeptide repeat-containing protein-like</fullName>
    </submittedName>
</protein>
<feature type="repeat" description="PPR" evidence="2">
    <location>
        <begin position="582"/>
        <end position="616"/>
    </location>
</feature>
<evidence type="ECO:0000313" key="4">
    <source>
        <dbReference type="Proteomes" id="UP001140949"/>
    </source>
</evidence>
<feature type="repeat" description="PPR" evidence="2">
    <location>
        <begin position="280"/>
        <end position="314"/>
    </location>
</feature>